<comment type="subcellular location">
    <subcellularLocation>
        <location evidence="1">Cell membrane</location>
        <topology evidence="1">Multi-pass membrane protein</topology>
    </subcellularLocation>
</comment>
<dbReference type="Pfam" id="PF02653">
    <property type="entry name" value="BPD_transp_2"/>
    <property type="match status" value="1"/>
</dbReference>
<gene>
    <name evidence="8" type="ORF">JD78_01566</name>
</gene>
<dbReference type="GO" id="GO:0005886">
    <property type="term" value="C:plasma membrane"/>
    <property type="evidence" value="ECO:0007669"/>
    <property type="project" value="UniProtKB-SubCell"/>
</dbReference>
<keyword evidence="4 7" id="KW-1133">Transmembrane helix</keyword>
<dbReference type="PANTHER" id="PTHR32196">
    <property type="entry name" value="ABC TRANSPORTER PERMEASE PROTEIN YPHD-RELATED-RELATED"/>
    <property type="match status" value="1"/>
</dbReference>
<feature type="transmembrane region" description="Helical" evidence="7">
    <location>
        <begin position="229"/>
        <end position="251"/>
    </location>
</feature>
<dbReference type="RefSeq" id="WP_194290490.1">
    <property type="nucleotide sequence ID" value="NZ_JABGDC010000115.1"/>
</dbReference>
<feature type="transmembrane region" description="Helical" evidence="7">
    <location>
        <begin position="88"/>
        <end position="104"/>
    </location>
</feature>
<dbReference type="Proteomes" id="UP000321490">
    <property type="component" value="Unassembled WGS sequence"/>
</dbReference>
<feature type="transmembrane region" description="Helical" evidence="7">
    <location>
        <begin position="110"/>
        <end position="131"/>
    </location>
</feature>
<keyword evidence="2" id="KW-1003">Cell membrane</keyword>
<name>A0A562IQQ3_9ACTN</name>
<dbReference type="CDD" id="cd06579">
    <property type="entry name" value="TM_PBP1_transp_AraH_like"/>
    <property type="match status" value="1"/>
</dbReference>
<proteinExistence type="predicted"/>
<dbReference type="EMBL" id="VLKF01000001">
    <property type="protein sequence ID" value="TWH73043.1"/>
    <property type="molecule type" value="Genomic_DNA"/>
</dbReference>
<evidence type="ECO:0000256" key="2">
    <source>
        <dbReference type="ARBA" id="ARBA00022475"/>
    </source>
</evidence>
<organism evidence="8 9">
    <name type="scientific">Modestobacter roseus</name>
    <dbReference type="NCBI Taxonomy" id="1181884"/>
    <lineage>
        <taxon>Bacteria</taxon>
        <taxon>Bacillati</taxon>
        <taxon>Actinomycetota</taxon>
        <taxon>Actinomycetes</taxon>
        <taxon>Geodermatophilales</taxon>
        <taxon>Geodermatophilaceae</taxon>
        <taxon>Modestobacter</taxon>
    </lineage>
</organism>
<accession>A0A562IQQ3</accession>
<feature type="transmembrane region" description="Helical" evidence="7">
    <location>
        <begin position="25"/>
        <end position="50"/>
    </location>
</feature>
<evidence type="ECO:0000313" key="9">
    <source>
        <dbReference type="Proteomes" id="UP000321490"/>
    </source>
</evidence>
<keyword evidence="3 7" id="KW-0812">Transmembrane</keyword>
<feature type="transmembrane region" description="Helical" evidence="7">
    <location>
        <begin position="286"/>
        <end position="305"/>
    </location>
</feature>
<reference evidence="8 9" key="1">
    <citation type="submission" date="2019-07" db="EMBL/GenBank/DDBJ databases">
        <title>R&amp;d 2014.</title>
        <authorList>
            <person name="Klenk H.-P."/>
        </authorList>
    </citation>
    <scope>NUCLEOTIDE SEQUENCE [LARGE SCALE GENOMIC DNA]</scope>
    <source>
        <strain evidence="8 9">DSM 45764</strain>
    </source>
</reference>
<evidence type="ECO:0000256" key="3">
    <source>
        <dbReference type="ARBA" id="ARBA00022692"/>
    </source>
</evidence>
<evidence type="ECO:0000256" key="5">
    <source>
        <dbReference type="ARBA" id="ARBA00023136"/>
    </source>
</evidence>
<sequence length="364" mass="37470">MTATRQAETATPADEPRRRARTPRLGTTGIIYLALVGIVVLGALLVGLTGESLLTGNNVIDMLTRTSVLGFIAIGQTFVVLCRSLDLSVGYVAALSSLVGATTMDGDPDRLVPGIVAALLVAGGVGLVNGLVVTKLRVNPFIATLGMSLIIAGYLDTRYQGPAGAVPDSFEAFGYTRIGVVPLSTAVLAVVAVAAAVFLRRTRTGYAMYAVGGNDEVARLSGIRTDRTLIVAHVLSAAAAGVAGLLLAARFSTGVAAQIYSAGYELESIAAVVLGGTLLMGGRGGVAGTIAGVLILAVLDTVFRILEIDPFFRDVLRGVVIIVAVAVYARRQIDRRGNLARFGPGLRGPGAAEQSAAGPREVRS</sequence>
<feature type="region of interest" description="Disordered" evidence="6">
    <location>
        <begin position="1"/>
        <end position="20"/>
    </location>
</feature>
<dbReference type="GO" id="GO:0022857">
    <property type="term" value="F:transmembrane transporter activity"/>
    <property type="evidence" value="ECO:0007669"/>
    <property type="project" value="InterPro"/>
</dbReference>
<dbReference type="AlphaFoldDB" id="A0A562IQQ3"/>
<evidence type="ECO:0000256" key="6">
    <source>
        <dbReference type="SAM" id="MobiDB-lite"/>
    </source>
</evidence>
<feature type="transmembrane region" description="Helical" evidence="7">
    <location>
        <begin position="138"/>
        <end position="155"/>
    </location>
</feature>
<feature type="transmembrane region" description="Helical" evidence="7">
    <location>
        <begin position="62"/>
        <end position="81"/>
    </location>
</feature>
<evidence type="ECO:0000256" key="1">
    <source>
        <dbReference type="ARBA" id="ARBA00004651"/>
    </source>
</evidence>
<comment type="caution">
    <text evidence="8">The sequence shown here is derived from an EMBL/GenBank/DDBJ whole genome shotgun (WGS) entry which is preliminary data.</text>
</comment>
<dbReference type="InterPro" id="IPR001851">
    <property type="entry name" value="ABC_transp_permease"/>
</dbReference>
<evidence type="ECO:0000256" key="7">
    <source>
        <dbReference type="SAM" id="Phobius"/>
    </source>
</evidence>
<protein>
    <submittedName>
        <fullName evidence="8">Ribose transport system permease protein</fullName>
    </submittedName>
</protein>
<feature type="transmembrane region" description="Helical" evidence="7">
    <location>
        <begin position="175"/>
        <end position="199"/>
    </location>
</feature>
<keyword evidence="5 7" id="KW-0472">Membrane</keyword>
<evidence type="ECO:0000256" key="4">
    <source>
        <dbReference type="ARBA" id="ARBA00022989"/>
    </source>
</evidence>
<keyword evidence="9" id="KW-1185">Reference proteome</keyword>
<evidence type="ECO:0000313" key="8">
    <source>
        <dbReference type="EMBL" id="TWH73043.1"/>
    </source>
</evidence>